<evidence type="ECO:0000313" key="2">
    <source>
        <dbReference type="EMBL" id="PJZ70245.1"/>
    </source>
</evidence>
<evidence type="ECO:0000313" key="4">
    <source>
        <dbReference type="Proteomes" id="UP000231962"/>
    </source>
</evidence>
<organism evidence="3 5">
    <name type="scientific">Leptospira perolatii</name>
    <dbReference type="NCBI Taxonomy" id="2023191"/>
    <lineage>
        <taxon>Bacteria</taxon>
        <taxon>Pseudomonadati</taxon>
        <taxon>Spirochaetota</taxon>
        <taxon>Spirochaetia</taxon>
        <taxon>Leptospirales</taxon>
        <taxon>Leptospiraceae</taxon>
        <taxon>Leptospira</taxon>
    </lineage>
</organism>
<evidence type="ECO:0000313" key="5">
    <source>
        <dbReference type="Proteomes" id="UP000231990"/>
    </source>
</evidence>
<accession>A0A2M9ZLL1</accession>
<sequence>MKAFGKLFVSASILVFCYGCFDNGKETGGAFQYLFAVLGLSSGNPNPEYLILGRPVDLDGNGSLDGTPVDVNADGELDGIDINGNQLPEMLLADSNSDGKSDALDIDGNGSSDFSFCFQSGKLSLTSEQNCNGSKISILDGNGDSLPDGFDTNEDGSIDNSILSQLRTDLTPPTIYRTAGNPPGTYTSPQSITITCSDSIGPAGVLYSLDGSEPSFQTRNSIYVRKPSLSIRLGTFADGQSLIKYKCIDLAGNQSGTHSDLYQVRTSGISVSLSVSSKYISANGGAINSSNIKWSSNNNGYYTIRDGGANCAEGTEMFSGSNQFNQEVNNSVNAVNHFSREGQKTFTVYSYFDNNSNGLCDPLVDLIGSNHVTVHRDDTPPNVTTTPAPGNYTTDKSVALVCADQIGGVGCDKVVYTLRAGSSPADPVINASTGTISSGIKYFAPYTLSDNTVHYFRYLARDLAGNVSQVVESVFALDKSVAQIKLYLPPEYLNQSTNPTLEWRSDRVGNYEIRIDGNDCSEGTVVLSGSVGAFIQMYSVIPNSNIGPNFSTVRVCVKSAVQTGSASFLVTRDDTVPSVSMSPNGGNFPSATNIQLSCNDTISGGSRILITSDGSDPNFGSIGTPLHGTEPLNGIVVMGHGSFTLKAICQDKAGNVSSIESAAFTSSD</sequence>
<dbReference type="Proteomes" id="UP000231962">
    <property type="component" value="Unassembled WGS sequence"/>
</dbReference>
<comment type="caution">
    <text evidence="3">The sequence shown here is derived from an EMBL/GenBank/DDBJ whole genome shotgun (WGS) entry which is preliminary data.</text>
</comment>
<reference evidence="4 5" key="1">
    <citation type="submission" date="2017-07" db="EMBL/GenBank/DDBJ databases">
        <title>Leptospira spp. isolated from tropical soils.</title>
        <authorList>
            <person name="Thibeaux R."/>
            <person name="Iraola G."/>
            <person name="Ferres I."/>
            <person name="Bierque E."/>
            <person name="Girault D."/>
            <person name="Soupe-Gilbert M.-E."/>
            <person name="Picardeau M."/>
            <person name="Goarant C."/>
        </authorList>
    </citation>
    <scope>NUCLEOTIDE SEQUENCE [LARGE SCALE GENOMIC DNA]</scope>
    <source>
        <strain evidence="3 5">FH1-B-B1</strain>
        <strain evidence="2 4">FH1-B-C1</strain>
    </source>
</reference>
<dbReference type="RefSeq" id="WP_100713207.1">
    <property type="nucleotide sequence ID" value="NZ_NPDY01000004.1"/>
</dbReference>
<evidence type="ECO:0000259" key="1">
    <source>
        <dbReference type="Pfam" id="PF13290"/>
    </source>
</evidence>
<dbReference type="EMBL" id="NPDY01000004">
    <property type="protein sequence ID" value="PJZ70245.1"/>
    <property type="molecule type" value="Genomic_DNA"/>
</dbReference>
<protein>
    <recommendedName>
        <fullName evidence="1">GH29D-like beta-sandwich domain-containing protein</fullName>
    </recommendedName>
</protein>
<feature type="domain" description="GH29D-like beta-sandwich" evidence="1">
    <location>
        <begin position="182"/>
        <end position="258"/>
    </location>
</feature>
<dbReference type="OrthoDB" id="343463at2"/>
<dbReference type="AlphaFoldDB" id="A0A2M9ZLL1"/>
<dbReference type="Pfam" id="PF13290">
    <property type="entry name" value="CHB_HEX_C_1"/>
    <property type="match status" value="1"/>
</dbReference>
<keyword evidence="4" id="KW-1185">Reference proteome</keyword>
<evidence type="ECO:0000313" key="3">
    <source>
        <dbReference type="EMBL" id="PJZ72871.1"/>
    </source>
</evidence>
<name>A0A2M9ZLL1_9LEPT</name>
<dbReference type="InterPro" id="IPR059177">
    <property type="entry name" value="GH29D-like_dom"/>
</dbReference>
<dbReference type="Proteomes" id="UP000231990">
    <property type="component" value="Unassembled WGS sequence"/>
</dbReference>
<dbReference type="EMBL" id="NPDZ01000007">
    <property type="protein sequence ID" value="PJZ72871.1"/>
    <property type="molecule type" value="Genomic_DNA"/>
</dbReference>
<gene>
    <name evidence="2" type="ORF">CH360_06475</name>
    <name evidence="3" type="ORF">CH373_12495</name>
</gene>
<proteinExistence type="predicted"/>